<dbReference type="GO" id="GO:0008311">
    <property type="term" value="F:double-stranded DNA 3'-5' DNA exonuclease activity"/>
    <property type="evidence" value="ECO:0007669"/>
    <property type="project" value="UniProtKB-EC"/>
</dbReference>
<gene>
    <name evidence="6" type="primary">rad1_1</name>
    <name evidence="6" type="ORF">IWQ60_008580</name>
</gene>
<dbReference type="AlphaFoldDB" id="A0A9W7ZS60"/>
<sequence>MDHHHTTTTAAANGDDPSTVAYTLLAKLHNVRPLVQLLKAISFRKQTQCVITHRGIKFSVEDARSVQAHAYLQRQFFQEFRFGRPVGRRDPTTTTAMLAATDGEQSDGLPMDEDFEMVFTLDLNVLIQCLTIFSTTGVGQNSTGSGGMGDLAPVGAGGGSSGGGLGPGGAAGSRYKSYTSLGWVVNERGSEVEFVLEENEVISVCKLVTFEAEDMVDFQFQHHPIRHRLIIKSEVLRDALTELDSTSDKITFNFSPQAPHLRISTFGMSGSTEVNFSRDSDVIESFHAAATEHFSYRHSQVQHALNALAFSTKTSIRINEMGSLSMQFMIQADRGDACFVELLCLPLVPIE</sequence>
<keyword evidence="6" id="KW-0378">Hydrolase</keyword>
<evidence type="ECO:0000313" key="7">
    <source>
        <dbReference type="Proteomes" id="UP001150569"/>
    </source>
</evidence>
<dbReference type="SUPFAM" id="SSF55979">
    <property type="entry name" value="DNA clamp"/>
    <property type="match status" value="1"/>
</dbReference>
<proteinExistence type="inferred from homology"/>
<dbReference type="PANTHER" id="PTHR10870">
    <property type="entry name" value="CELL CYCLE CHECKPOINT PROTEIN RAD1"/>
    <property type="match status" value="1"/>
</dbReference>
<keyword evidence="3" id="KW-0227">DNA damage</keyword>
<dbReference type="PANTHER" id="PTHR10870:SF0">
    <property type="entry name" value="CELL CYCLE CHECKPOINT PROTEIN RAD1"/>
    <property type="match status" value="1"/>
</dbReference>
<keyword evidence="7" id="KW-1185">Reference proteome</keyword>
<accession>A0A9W7ZS60</accession>
<dbReference type="InterPro" id="IPR003021">
    <property type="entry name" value="Rad1_Rec1_Rad17"/>
</dbReference>
<dbReference type="GO" id="GO:0006281">
    <property type="term" value="P:DNA repair"/>
    <property type="evidence" value="ECO:0007669"/>
    <property type="project" value="UniProtKB-KW"/>
</dbReference>
<protein>
    <submittedName>
        <fullName evidence="6">Checkpoint clamp complex protein Rad1</fullName>
        <ecNumber evidence="6">3.1.11.2</ecNumber>
    </submittedName>
</protein>
<dbReference type="Gene3D" id="3.70.10.10">
    <property type="match status" value="1"/>
</dbReference>
<evidence type="ECO:0000256" key="1">
    <source>
        <dbReference type="ARBA" id="ARBA00004123"/>
    </source>
</evidence>
<dbReference type="OrthoDB" id="337581at2759"/>
<dbReference type="InterPro" id="IPR046938">
    <property type="entry name" value="DNA_clamp_sf"/>
</dbReference>
<dbReference type="Pfam" id="PF02144">
    <property type="entry name" value="Rad1"/>
    <property type="match status" value="1"/>
</dbReference>
<dbReference type="EMBL" id="JANBPT010000650">
    <property type="protein sequence ID" value="KAJ1915062.1"/>
    <property type="molecule type" value="Genomic_DNA"/>
</dbReference>
<evidence type="ECO:0000256" key="3">
    <source>
        <dbReference type="ARBA" id="ARBA00022763"/>
    </source>
</evidence>
<dbReference type="GO" id="GO:0030896">
    <property type="term" value="C:checkpoint clamp complex"/>
    <property type="evidence" value="ECO:0007669"/>
    <property type="project" value="TreeGrafter"/>
</dbReference>
<evidence type="ECO:0000256" key="2">
    <source>
        <dbReference type="ARBA" id="ARBA00010991"/>
    </source>
</evidence>
<comment type="similarity">
    <text evidence="2">Belongs to the rad1 family.</text>
</comment>
<dbReference type="GO" id="GO:0000077">
    <property type="term" value="P:DNA damage checkpoint signaling"/>
    <property type="evidence" value="ECO:0007669"/>
    <property type="project" value="InterPro"/>
</dbReference>
<dbReference type="EC" id="3.1.11.2" evidence="6"/>
<comment type="subcellular location">
    <subcellularLocation>
        <location evidence="1">Nucleus</location>
    </subcellularLocation>
</comment>
<dbReference type="PRINTS" id="PR01245">
    <property type="entry name" value="RAD1REC1"/>
</dbReference>
<keyword evidence="4" id="KW-0234">DNA repair</keyword>
<reference evidence="6" key="1">
    <citation type="submission" date="2022-07" db="EMBL/GenBank/DDBJ databases">
        <title>Phylogenomic reconstructions and comparative analyses of Kickxellomycotina fungi.</title>
        <authorList>
            <person name="Reynolds N.K."/>
            <person name="Stajich J.E."/>
            <person name="Barry K."/>
            <person name="Grigoriev I.V."/>
            <person name="Crous P."/>
            <person name="Smith M.E."/>
        </authorList>
    </citation>
    <scope>NUCLEOTIDE SEQUENCE</scope>
    <source>
        <strain evidence="6">RSA 861</strain>
    </source>
</reference>
<name>A0A9W7ZS60_9FUNG</name>
<keyword evidence="5" id="KW-0539">Nucleus</keyword>
<dbReference type="Proteomes" id="UP001150569">
    <property type="component" value="Unassembled WGS sequence"/>
</dbReference>
<comment type="caution">
    <text evidence="6">The sequence shown here is derived from an EMBL/GenBank/DDBJ whole genome shotgun (WGS) entry which is preliminary data.</text>
</comment>
<organism evidence="6 7">
    <name type="scientific">Tieghemiomyces parasiticus</name>
    <dbReference type="NCBI Taxonomy" id="78921"/>
    <lineage>
        <taxon>Eukaryota</taxon>
        <taxon>Fungi</taxon>
        <taxon>Fungi incertae sedis</taxon>
        <taxon>Zoopagomycota</taxon>
        <taxon>Kickxellomycotina</taxon>
        <taxon>Dimargaritomycetes</taxon>
        <taxon>Dimargaritales</taxon>
        <taxon>Dimargaritaceae</taxon>
        <taxon>Tieghemiomyces</taxon>
    </lineage>
</organism>
<evidence type="ECO:0000256" key="4">
    <source>
        <dbReference type="ARBA" id="ARBA00023204"/>
    </source>
</evidence>
<evidence type="ECO:0000256" key="5">
    <source>
        <dbReference type="ARBA" id="ARBA00023242"/>
    </source>
</evidence>
<evidence type="ECO:0000313" key="6">
    <source>
        <dbReference type="EMBL" id="KAJ1915062.1"/>
    </source>
</evidence>